<sequence length="136" mass="14602">MQEWKRIAAISLGGAIGGLLRALVSLAVGSWGKFPIDYSLINIVGSFLLGVIQQTALRRTWPDWLIAGLGTGVMGGFTTFSTFVEGTMHLFVDVPILGFVYILASGLGGPVAAWSGQWLIVAWSQRFERSAEEVSA</sequence>
<keyword evidence="6 10" id="KW-0407">Ion channel</keyword>
<feature type="transmembrane region" description="Helical" evidence="10">
    <location>
        <begin position="7"/>
        <end position="28"/>
    </location>
</feature>
<evidence type="ECO:0000256" key="8">
    <source>
        <dbReference type="ARBA" id="ARBA00035585"/>
    </source>
</evidence>
<feature type="binding site" evidence="10">
    <location>
        <position position="78"/>
    </location>
    <ligand>
        <name>Na(+)</name>
        <dbReference type="ChEBI" id="CHEBI:29101"/>
        <note>structural</note>
    </ligand>
</feature>
<dbReference type="OrthoDB" id="9815830at2"/>
<evidence type="ECO:0000256" key="1">
    <source>
        <dbReference type="ARBA" id="ARBA00004651"/>
    </source>
</evidence>
<dbReference type="Pfam" id="PF02537">
    <property type="entry name" value="CRCB"/>
    <property type="match status" value="1"/>
</dbReference>
<dbReference type="GO" id="GO:0140114">
    <property type="term" value="P:cellular detoxification of fluoride"/>
    <property type="evidence" value="ECO:0007669"/>
    <property type="project" value="UniProtKB-UniRule"/>
</dbReference>
<comment type="catalytic activity">
    <reaction evidence="8">
        <text>fluoride(in) = fluoride(out)</text>
        <dbReference type="Rhea" id="RHEA:76159"/>
        <dbReference type="ChEBI" id="CHEBI:17051"/>
    </reaction>
    <physiologicalReaction direction="left-to-right" evidence="8">
        <dbReference type="Rhea" id="RHEA:76160"/>
    </physiologicalReaction>
</comment>
<proteinExistence type="inferred from homology"/>
<protein>
    <recommendedName>
        <fullName evidence="10">Fluoride-specific ion channel FluC</fullName>
    </recommendedName>
</protein>
<feature type="transmembrane region" description="Helical" evidence="10">
    <location>
        <begin position="64"/>
        <end position="84"/>
    </location>
</feature>
<dbReference type="HAMAP" id="MF_00454">
    <property type="entry name" value="FluC"/>
    <property type="match status" value="1"/>
</dbReference>
<keyword evidence="5 10" id="KW-0472">Membrane</keyword>
<dbReference type="GO" id="GO:0062054">
    <property type="term" value="F:fluoride channel activity"/>
    <property type="evidence" value="ECO:0007669"/>
    <property type="project" value="UniProtKB-UniRule"/>
</dbReference>
<dbReference type="EMBL" id="SORF01000012">
    <property type="protein sequence ID" value="TDY43049.1"/>
    <property type="molecule type" value="Genomic_DNA"/>
</dbReference>
<evidence type="ECO:0000313" key="11">
    <source>
        <dbReference type="EMBL" id="TDY43049.1"/>
    </source>
</evidence>
<dbReference type="InterPro" id="IPR003691">
    <property type="entry name" value="FluC"/>
</dbReference>
<evidence type="ECO:0000256" key="9">
    <source>
        <dbReference type="ARBA" id="ARBA00049940"/>
    </source>
</evidence>
<dbReference type="Proteomes" id="UP000294581">
    <property type="component" value="Unassembled WGS sequence"/>
</dbReference>
<organism evidence="11 12">
    <name type="scientific">Alicyclobacillus sacchari</name>
    <dbReference type="NCBI Taxonomy" id="392010"/>
    <lineage>
        <taxon>Bacteria</taxon>
        <taxon>Bacillati</taxon>
        <taxon>Bacillota</taxon>
        <taxon>Bacilli</taxon>
        <taxon>Bacillales</taxon>
        <taxon>Alicyclobacillaceae</taxon>
        <taxon>Alicyclobacillus</taxon>
    </lineage>
</organism>
<keyword evidence="12" id="KW-1185">Reference proteome</keyword>
<evidence type="ECO:0000256" key="10">
    <source>
        <dbReference type="HAMAP-Rule" id="MF_00454"/>
    </source>
</evidence>
<keyword evidence="4 10" id="KW-1133">Transmembrane helix</keyword>
<dbReference type="AlphaFoldDB" id="A0A4R8LIC3"/>
<feature type="binding site" evidence="10">
    <location>
        <position position="75"/>
    </location>
    <ligand>
        <name>Na(+)</name>
        <dbReference type="ChEBI" id="CHEBI:29101"/>
        <note>structural</note>
    </ligand>
</feature>
<accession>A0A4R8LIC3</accession>
<evidence type="ECO:0000256" key="4">
    <source>
        <dbReference type="ARBA" id="ARBA00022989"/>
    </source>
</evidence>
<comment type="subcellular location">
    <subcellularLocation>
        <location evidence="1 10">Cell membrane</location>
        <topology evidence="1 10">Multi-pass membrane protein</topology>
    </subcellularLocation>
</comment>
<evidence type="ECO:0000256" key="5">
    <source>
        <dbReference type="ARBA" id="ARBA00023136"/>
    </source>
</evidence>
<keyword evidence="10" id="KW-0915">Sodium</keyword>
<keyword evidence="10" id="KW-0479">Metal-binding</keyword>
<comment type="caution">
    <text evidence="11">The sequence shown here is derived from an EMBL/GenBank/DDBJ whole genome shotgun (WGS) entry which is preliminary data.</text>
</comment>
<evidence type="ECO:0000256" key="6">
    <source>
        <dbReference type="ARBA" id="ARBA00023303"/>
    </source>
</evidence>
<gene>
    <name evidence="10" type="primary">fluC</name>
    <name evidence="10" type="synonym">crcB</name>
    <name evidence="11" type="ORF">C7445_11232</name>
</gene>
<dbReference type="GO" id="GO:0046872">
    <property type="term" value="F:metal ion binding"/>
    <property type="evidence" value="ECO:0007669"/>
    <property type="project" value="UniProtKB-KW"/>
</dbReference>
<dbReference type="PANTHER" id="PTHR28259:SF1">
    <property type="entry name" value="FLUORIDE EXPORT PROTEIN 1-RELATED"/>
    <property type="match status" value="1"/>
</dbReference>
<evidence type="ECO:0000256" key="2">
    <source>
        <dbReference type="ARBA" id="ARBA00022475"/>
    </source>
</evidence>
<comment type="function">
    <text evidence="9 10">Fluoride-specific ion channel. Important for reducing fluoride concentration in the cell, thus reducing its toxicity.</text>
</comment>
<evidence type="ECO:0000313" key="12">
    <source>
        <dbReference type="Proteomes" id="UP000294581"/>
    </source>
</evidence>
<dbReference type="RefSeq" id="WP_134160476.1">
    <property type="nucleotide sequence ID" value="NZ_SORF01000012.1"/>
</dbReference>
<comment type="activity regulation">
    <text evidence="10">Na(+) is not transported, but it plays an essential structural role and its presence is essential for fluoride channel function.</text>
</comment>
<feature type="transmembrane region" description="Helical" evidence="10">
    <location>
        <begin position="34"/>
        <end position="52"/>
    </location>
</feature>
<keyword evidence="10" id="KW-0406">Ion transport</keyword>
<keyword evidence="10" id="KW-0813">Transport</keyword>
<name>A0A4R8LIC3_9BACL</name>
<feature type="transmembrane region" description="Helical" evidence="10">
    <location>
        <begin position="96"/>
        <end position="120"/>
    </location>
</feature>
<dbReference type="GO" id="GO:0005886">
    <property type="term" value="C:plasma membrane"/>
    <property type="evidence" value="ECO:0007669"/>
    <property type="project" value="UniProtKB-SubCell"/>
</dbReference>
<comment type="similarity">
    <text evidence="7 10">Belongs to the fluoride channel Fluc/FEX (TC 1.A.43) family.</text>
</comment>
<keyword evidence="2 10" id="KW-1003">Cell membrane</keyword>
<evidence type="ECO:0000256" key="3">
    <source>
        <dbReference type="ARBA" id="ARBA00022692"/>
    </source>
</evidence>
<keyword evidence="3 10" id="KW-0812">Transmembrane</keyword>
<reference evidence="11 12" key="1">
    <citation type="submission" date="2019-03" db="EMBL/GenBank/DDBJ databases">
        <title>Genomic Encyclopedia of Type Strains, Phase IV (KMG-IV): sequencing the most valuable type-strain genomes for metagenomic binning, comparative biology and taxonomic classification.</title>
        <authorList>
            <person name="Goeker M."/>
        </authorList>
    </citation>
    <scope>NUCLEOTIDE SEQUENCE [LARGE SCALE GENOMIC DNA]</scope>
    <source>
        <strain evidence="11 12">DSM 17974</strain>
    </source>
</reference>
<dbReference type="PANTHER" id="PTHR28259">
    <property type="entry name" value="FLUORIDE EXPORT PROTEIN 1-RELATED"/>
    <property type="match status" value="1"/>
</dbReference>
<evidence type="ECO:0000256" key="7">
    <source>
        <dbReference type="ARBA" id="ARBA00035120"/>
    </source>
</evidence>